<name>A0A0N5C2S9_STREA</name>
<evidence type="ECO:0000313" key="3">
    <source>
        <dbReference type="WBParaSite" id="SPAL_0001228900.1"/>
    </source>
</evidence>
<sequence length="126" mass="13757">VALHLLQLQCLPQCLLQVVEEEAVVDIVPDHQEAVVADVVVQCHNQGQHQCLCLLQLQHQCQHLKVPVDILKAAEAVVLLEVIQVEAVAVAQLEVIQEVAVVAVALLEVIQEEVDSVENISDSPEI</sequence>
<organism evidence="2 3">
    <name type="scientific">Strongyloides papillosus</name>
    <name type="common">Intestinal threadworm</name>
    <dbReference type="NCBI Taxonomy" id="174720"/>
    <lineage>
        <taxon>Eukaryota</taxon>
        <taxon>Metazoa</taxon>
        <taxon>Ecdysozoa</taxon>
        <taxon>Nematoda</taxon>
        <taxon>Chromadorea</taxon>
        <taxon>Rhabditida</taxon>
        <taxon>Tylenchina</taxon>
        <taxon>Panagrolaimomorpha</taxon>
        <taxon>Strongyloidoidea</taxon>
        <taxon>Strongyloididae</taxon>
        <taxon>Strongyloides</taxon>
    </lineage>
</organism>
<dbReference type="AlphaFoldDB" id="A0A0N5C2S9"/>
<dbReference type="WBParaSite" id="SPAL_0001228900.1">
    <property type="protein sequence ID" value="SPAL_0001228900.1"/>
    <property type="gene ID" value="SPAL_0001228900"/>
</dbReference>
<protein>
    <submittedName>
        <fullName evidence="3">Secreted protein</fullName>
    </submittedName>
</protein>
<evidence type="ECO:0000256" key="1">
    <source>
        <dbReference type="SAM" id="SignalP"/>
    </source>
</evidence>
<feature type="signal peptide" evidence="1">
    <location>
        <begin position="1"/>
        <end position="16"/>
    </location>
</feature>
<proteinExistence type="predicted"/>
<keyword evidence="2" id="KW-1185">Reference proteome</keyword>
<evidence type="ECO:0000313" key="2">
    <source>
        <dbReference type="Proteomes" id="UP000046392"/>
    </source>
</evidence>
<keyword evidence="1" id="KW-0732">Signal</keyword>
<feature type="chain" id="PRO_5005895300" evidence="1">
    <location>
        <begin position="17"/>
        <end position="126"/>
    </location>
</feature>
<dbReference type="Proteomes" id="UP000046392">
    <property type="component" value="Unplaced"/>
</dbReference>
<accession>A0A0N5C2S9</accession>
<reference evidence="3" key="1">
    <citation type="submission" date="2017-02" db="UniProtKB">
        <authorList>
            <consortium name="WormBaseParasite"/>
        </authorList>
    </citation>
    <scope>IDENTIFICATION</scope>
</reference>